<dbReference type="AlphaFoldDB" id="A0AAN9TAA5"/>
<comment type="caution">
    <text evidence="8">The sequence shown here is derived from an EMBL/GenBank/DDBJ whole genome shotgun (WGS) entry which is preliminary data.</text>
</comment>
<evidence type="ECO:0000256" key="3">
    <source>
        <dbReference type="ARBA" id="ARBA00022989"/>
    </source>
</evidence>
<evidence type="ECO:0000256" key="2">
    <source>
        <dbReference type="ARBA" id="ARBA00022692"/>
    </source>
</evidence>
<proteinExistence type="predicted"/>
<comment type="subcellular location">
    <subcellularLocation>
        <location evidence="1">Membrane</location>
        <topology evidence="1">Multi-pass membrane protein</topology>
    </subcellularLocation>
</comment>
<dbReference type="EMBL" id="JBBCAQ010000034">
    <property type="protein sequence ID" value="KAK7580313.1"/>
    <property type="molecule type" value="Genomic_DNA"/>
</dbReference>
<dbReference type="Proteomes" id="UP001367676">
    <property type="component" value="Unassembled WGS sequence"/>
</dbReference>
<dbReference type="PROSITE" id="PS50259">
    <property type="entry name" value="G_PROTEIN_RECEP_F3_4"/>
    <property type="match status" value="1"/>
</dbReference>
<evidence type="ECO:0000259" key="7">
    <source>
        <dbReference type="PROSITE" id="PS50259"/>
    </source>
</evidence>
<name>A0AAN9TAA5_9HEMI</name>
<sequence>MRYEDANYSRLEMSTEFFMIPVSVVHNSPVTEIEPTSSISVLRSPVPYQSSFFRREIWVPPLLVLSVLSMVLIVLFEIFVLCKTWKTVPSRRHLFLGQMLLSGLFVCSAVSLALMTEPTTITCAIVRFGIGFGYCLIFSTLLVKCVFLISLNGGVYLPAPYQALLLFFAVAIQIAINVQWLINTPPNLIQGNFLYPVCQVPYQHVLFSLVYVVILIMIVTVLSIKSRTIRDNYREAMFIAITMCCIIPVWFGWVISGLMALEKNRDACLAFGLSITSITVFLIMFMPKSRQLAAMGRDGMYIEDGEEKFSTISRVVSPSFFHLKPVKPVHTSSKHQASVINPFADRIALVATPPSYAHHYYPCCYFAAPHANGNPILDGNMYTTGEPTLSNNPNVFFHRNGIHPGLMY</sequence>
<feature type="transmembrane region" description="Helical" evidence="6">
    <location>
        <begin position="94"/>
        <end position="116"/>
    </location>
</feature>
<dbReference type="GO" id="GO:0016020">
    <property type="term" value="C:membrane"/>
    <property type="evidence" value="ECO:0007669"/>
    <property type="project" value="UniProtKB-SubCell"/>
</dbReference>
<feature type="transmembrane region" description="Helical" evidence="6">
    <location>
        <begin position="236"/>
        <end position="261"/>
    </location>
</feature>
<keyword evidence="9" id="KW-1185">Reference proteome</keyword>
<dbReference type="CDD" id="cd13953">
    <property type="entry name" value="7tm_classC_mGluR-like"/>
    <property type="match status" value="1"/>
</dbReference>
<feature type="transmembrane region" description="Helical" evidence="6">
    <location>
        <begin position="267"/>
        <end position="287"/>
    </location>
</feature>
<keyword evidence="3 6" id="KW-1133">Transmembrane helix</keyword>
<feature type="transmembrane region" description="Helical" evidence="6">
    <location>
        <begin position="163"/>
        <end position="182"/>
    </location>
</feature>
<organism evidence="8 9">
    <name type="scientific">Parthenolecanium corni</name>
    <dbReference type="NCBI Taxonomy" id="536013"/>
    <lineage>
        <taxon>Eukaryota</taxon>
        <taxon>Metazoa</taxon>
        <taxon>Ecdysozoa</taxon>
        <taxon>Arthropoda</taxon>
        <taxon>Hexapoda</taxon>
        <taxon>Insecta</taxon>
        <taxon>Pterygota</taxon>
        <taxon>Neoptera</taxon>
        <taxon>Paraneoptera</taxon>
        <taxon>Hemiptera</taxon>
        <taxon>Sternorrhyncha</taxon>
        <taxon>Coccoidea</taxon>
        <taxon>Coccidae</taxon>
        <taxon>Parthenolecanium</taxon>
    </lineage>
</organism>
<evidence type="ECO:0000256" key="1">
    <source>
        <dbReference type="ARBA" id="ARBA00004141"/>
    </source>
</evidence>
<feature type="transmembrane region" description="Helical" evidence="6">
    <location>
        <begin position="128"/>
        <end position="151"/>
    </location>
</feature>
<keyword evidence="5" id="KW-0325">Glycoprotein</keyword>
<evidence type="ECO:0000256" key="5">
    <source>
        <dbReference type="ARBA" id="ARBA00023180"/>
    </source>
</evidence>
<keyword evidence="4 6" id="KW-0472">Membrane</keyword>
<accession>A0AAN9TAA5</accession>
<dbReference type="PANTHER" id="PTHR24060">
    <property type="entry name" value="METABOTROPIC GLUTAMATE RECEPTOR"/>
    <property type="match status" value="1"/>
</dbReference>
<reference evidence="8 9" key="1">
    <citation type="submission" date="2024-03" db="EMBL/GenBank/DDBJ databases">
        <title>Adaptation during the transition from Ophiocordyceps entomopathogen to insect associate is accompanied by gene loss and intensified selection.</title>
        <authorList>
            <person name="Ward C.M."/>
            <person name="Onetto C.A."/>
            <person name="Borneman A.R."/>
        </authorList>
    </citation>
    <scope>NUCLEOTIDE SEQUENCE [LARGE SCALE GENOMIC DNA]</scope>
    <source>
        <strain evidence="8">AWRI1</strain>
        <tissue evidence="8">Single Adult Female</tissue>
    </source>
</reference>
<dbReference type="InterPro" id="IPR050726">
    <property type="entry name" value="mGluR"/>
</dbReference>
<feature type="transmembrane region" description="Helical" evidence="6">
    <location>
        <begin position="57"/>
        <end position="82"/>
    </location>
</feature>
<feature type="domain" description="G-protein coupled receptors family 3 profile" evidence="7">
    <location>
        <begin position="96"/>
        <end position="288"/>
    </location>
</feature>
<evidence type="ECO:0000256" key="4">
    <source>
        <dbReference type="ARBA" id="ARBA00023136"/>
    </source>
</evidence>
<evidence type="ECO:0000313" key="8">
    <source>
        <dbReference type="EMBL" id="KAK7580313.1"/>
    </source>
</evidence>
<evidence type="ECO:0000313" key="9">
    <source>
        <dbReference type="Proteomes" id="UP001367676"/>
    </source>
</evidence>
<dbReference type="InterPro" id="IPR017978">
    <property type="entry name" value="GPCR_3_C"/>
</dbReference>
<feature type="transmembrane region" description="Helical" evidence="6">
    <location>
        <begin position="202"/>
        <end position="224"/>
    </location>
</feature>
<evidence type="ECO:0000256" key="6">
    <source>
        <dbReference type="SAM" id="Phobius"/>
    </source>
</evidence>
<keyword evidence="2 6" id="KW-0812">Transmembrane</keyword>
<gene>
    <name evidence="8" type="ORF">V9T40_000942</name>
</gene>
<dbReference type="Pfam" id="PF00003">
    <property type="entry name" value="7tm_3"/>
    <property type="match status" value="1"/>
</dbReference>
<dbReference type="GO" id="GO:0004930">
    <property type="term" value="F:G protein-coupled receptor activity"/>
    <property type="evidence" value="ECO:0007669"/>
    <property type="project" value="InterPro"/>
</dbReference>
<protein>
    <recommendedName>
        <fullName evidence="7">G-protein coupled receptors family 3 profile domain-containing protein</fullName>
    </recommendedName>
</protein>